<reference evidence="2" key="2">
    <citation type="submission" date="2020-09" db="EMBL/GenBank/DDBJ databases">
        <authorList>
            <person name="Sun Q."/>
            <person name="Zhou Y."/>
        </authorList>
    </citation>
    <scope>NUCLEOTIDE SEQUENCE</scope>
    <source>
        <strain evidence="2">CGMCC 1.12827</strain>
    </source>
</reference>
<organism evidence="2 3">
    <name type="scientific">Gordonia jinhuaensis</name>
    <dbReference type="NCBI Taxonomy" id="1517702"/>
    <lineage>
        <taxon>Bacteria</taxon>
        <taxon>Bacillati</taxon>
        <taxon>Actinomycetota</taxon>
        <taxon>Actinomycetes</taxon>
        <taxon>Mycobacteriales</taxon>
        <taxon>Gordoniaceae</taxon>
        <taxon>Gordonia</taxon>
    </lineage>
</organism>
<reference evidence="2" key="1">
    <citation type="journal article" date="2014" name="Int. J. Syst. Evol. Microbiol.">
        <title>Complete genome sequence of Corynebacterium casei LMG S-19264T (=DSM 44701T), isolated from a smear-ripened cheese.</title>
        <authorList>
            <consortium name="US DOE Joint Genome Institute (JGI-PGF)"/>
            <person name="Walter F."/>
            <person name="Albersmeier A."/>
            <person name="Kalinowski J."/>
            <person name="Ruckert C."/>
        </authorList>
    </citation>
    <scope>NUCLEOTIDE SEQUENCE</scope>
    <source>
        <strain evidence="2">CGMCC 1.12827</strain>
    </source>
</reference>
<accession>A0A916T2S1</accession>
<comment type="caution">
    <text evidence="2">The sequence shown here is derived from an EMBL/GenBank/DDBJ whole genome shotgun (WGS) entry which is preliminary data.</text>
</comment>
<keyword evidence="3" id="KW-1185">Reference proteome</keyword>
<dbReference type="RefSeq" id="WP_188585778.1">
    <property type="nucleotide sequence ID" value="NZ_BMGC01000006.1"/>
</dbReference>
<evidence type="ECO:0000313" key="2">
    <source>
        <dbReference type="EMBL" id="GGB26365.1"/>
    </source>
</evidence>
<dbReference type="EMBL" id="BMGC01000006">
    <property type="protein sequence ID" value="GGB26365.1"/>
    <property type="molecule type" value="Genomic_DNA"/>
</dbReference>
<feature type="compositionally biased region" description="Acidic residues" evidence="1">
    <location>
        <begin position="133"/>
        <end position="144"/>
    </location>
</feature>
<name>A0A916T2S1_9ACTN</name>
<protein>
    <submittedName>
        <fullName evidence="2">Uncharacterized protein</fullName>
    </submittedName>
</protein>
<proteinExistence type="predicted"/>
<evidence type="ECO:0000256" key="1">
    <source>
        <dbReference type="SAM" id="MobiDB-lite"/>
    </source>
</evidence>
<dbReference type="AlphaFoldDB" id="A0A916T2S1"/>
<dbReference type="Proteomes" id="UP000621454">
    <property type="component" value="Unassembled WGS sequence"/>
</dbReference>
<feature type="region of interest" description="Disordered" evidence="1">
    <location>
        <begin position="122"/>
        <end position="236"/>
    </location>
</feature>
<sequence>MTDKKSTMSKTVGVARAIAENEPDEDALALLAASADSSRELAIGQTSTNDLDMQFAEAMAKMFLDVSRDGPHTGLWRSVAKQVLALGMLTGEEIRTALLRGEIHDSTRWADLGDGTYPDRILGTASPVAGPDALDEPEPWDAEVDPAPASSRPLTGQEAMPQADLPPTRQEPAGDDEDAEPTAPVEIERTTSSQKTFRMPAGSYYSPGVNPLARPITGRRRPVTEIRTDVPGLGDQ</sequence>
<gene>
    <name evidence="2" type="ORF">GCM10011489_13150</name>
</gene>
<evidence type="ECO:0000313" key="3">
    <source>
        <dbReference type="Proteomes" id="UP000621454"/>
    </source>
</evidence>